<name>M6U8W1_9LEPT</name>
<dbReference type="AlphaFoldDB" id="M6U8W1"/>
<protein>
    <submittedName>
        <fullName evidence="2">Uncharacterized protein</fullName>
    </submittedName>
</protein>
<evidence type="ECO:0000256" key="1">
    <source>
        <dbReference type="SAM" id="Phobius"/>
    </source>
</evidence>
<evidence type="ECO:0000313" key="2">
    <source>
        <dbReference type="EMBL" id="EMO40940.1"/>
    </source>
</evidence>
<dbReference type="Proteomes" id="UP000012153">
    <property type="component" value="Unassembled WGS sequence"/>
</dbReference>
<keyword evidence="1" id="KW-0812">Transmembrane</keyword>
<proteinExistence type="predicted"/>
<keyword evidence="1" id="KW-0472">Membrane</keyword>
<accession>M6U8W1</accession>
<comment type="caution">
    <text evidence="2">The sequence shown here is derived from an EMBL/GenBank/DDBJ whole genome shotgun (WGS) entry which is preliminary data.</text>
</comment>
<evidence type="ECO:0000313" key="3">
    <source>
        <dbReference type="Proteomes" id="UP000012153"/>
    </source>
</evidence>
<feature type="transmembrane region" description="Helical" evidence="1">
    <location>
        <begin position="12"/>
        <end position="30"/>
    </location>
</feature>
<feature type="transmembrane region" description="Helical" evidence="1">
    <location>
        <begin position="42"/>
        <end position="60"/>
    </location>
</feature>
<reference evidence="2 3" key="1">
    <citation type="submission" date="2013-01" db="EMBL/GenBank/DDBJ databases">
        <authorList>
            <person name="Harkins D.M."/>
            <person name="Durkin A.S."/>
            <person name="Brinkac L.M."/>
            <person name="Haft D.H."/>
            <person name="Selengut J.D."/>
            <person name="Sanka R."/>
            <person name="DePew J."/>
            <person name="Purushe J."/>
            <person name="Matthias M.A."/>
            <person name="Vinetz J.M."/>
            <person name="Sutton G.G."/>
            <person name="Nierman W.C."/>
            <person name="Fouts D.E."/>
        </authorList>
    </citation>
    <scope>NUCLEOTIDE SEQUENCE [LARGE SCALE GENOMIC DNA]</scope>
    <source>
        <strain evidence="2 3">ZUN142</strain>
    </source>
</reference>
<organism evidence="2 3">
    <name type="scientific">Leptospira noguchii serovar Autumnalis str. ZUN142</name>
    <dbReference type="NCBI Taxonomy" id="1085540"/>
    <lineage>
        <taxon>Bacteria</taxon>
        <taxon>Pseudomonadati</taxon>
        <taxon>Spirochaetota</taxon>
        <taxon>Spirochaetia</taxon>
        <taxon>Leptospirales</taxon>
        <taxon>Leptospiraceae</taxon>
        <taxon>Leptospira</taxon>
    </lineage>
</organism>
<keyword evidence="1" id="KW-1133">Transmembrane helix</keyword>
<dbReference type="EMBL" id="AHOP02000026">
    <property type="protein sequence ID" value="EMO40940.1"/>
    <property type="molecule type" value="Genomic_DNA"/>
</dbReference>
<sequence length="76" mass="9147">MIRYRSEIYGFFLRKILYSIFLKYPITSFLCDRVTPKKSVLFIQIVYFVFCVTSLPDLFFRKKIGCGNYRKSKILL</sequence>
<gene>
    <name evidence="2" type="ORF">LEP1GSC186_3121</name>
</gene>